<dbReference type="InterPro" id="IPR036291">
    <property type="entry name" value="NAD(P)-bd_dom_sf"/>
</dbReference>
<dbReference type="FunFam" id="3.40.50.720:FF:000072">
    <property type="entry name" value="Saccharopine dehydrogenase [NADP(+), L-glutamate-forming]"/>
    <property type="match status" value="1"/>
</dbReference>
<keyword evidence="1" id="KW-0521">NADP</keyword>
<reference evidence="5 6" key="1">
    <citation type="submission" date="2016-11" db="EMBL/GenBank/DDBJ databases">
        <authorList>
            <person name="Jaros S."/>
            <person name="Januszkiewicz K."/>
            <person name="Wedrychowicz H."/>
        </authorList>
    </citation>
    <scope>NUCLEOTIDE SEQUENCE [LARGE SCALE GENOMIC DNA]</scope>
    <source>
        <strain evidence="5 6">DSM 27063</strain>
    </source>
</reference>
<dbReference type="SUPFAM" id="SSF55347">
    <property type="entry name" value="Glyceraldehyde-3-phosphate dehydrogenase-like, C-terminal domain"/>
    <property type="match status" value="1"/>
</dbReference>
<dbReference type="GO" id="GO:0005737">
    <property type="term" value="C:cytoplasm"/>
    <property type="evidence" value="ECO:0007669"/>
    <property type="project" value="TreeGrafter"/>
</dbReference>
<evidence type="ECO:0000256" key="2">
    <source>
        <dbReference type="ARBA" id="ARBA00023002"/>
    </source>
</evidence>
<evidence type="ECO:0000256" key="1">
    <source>
        <dbReference type="ARBA" id="ARBA00022857"/>
    </source>
</evidence>
<dbReference type="Gene3D" id="3.40.50.720">
    <property type="entry name" value="NAD(P)-binding Rossmann-like Domain"/>
    <property type="match status" value="1"/>
</dbReference>
<dbReference type="InterPro" id="IPR032095">
    <property type="entry name" value="Sacchrp_dh-like_C"/>
</dbReference>
<dbReference type="FunFam" id="3.30.360.10:FF:000008">
    <property type="entry name" value="Alpha-aminoadipic semialdehyde synthase, mitochondrial"/>
    <property type="match status" value="1"/>
</dbReference>
<organism evidence="5 6">
    <name type="scientific">Tangfeifania diversioriginum</name>
    <dbReference type="NCBI Taxonomy" id="1168035"/>
    <lineage>
        <taxon>Bacteria</taxon>
        <taxon>Pseudomonadati</taxon>
        <taxon>Bacteroidota</taxon>
        <taxon>Bacteroidia</taxon>
        <taxon>Marinilabiliales</taxon>
        <taxon>Prolixibacteraceae</taxon>
        <taxon>Tangfeifania</taxon>
    </lineage>
</organism>
<dbReference type="EMBL" id="FQZE01000002">
    <property type="protein sequence ID" value="SHI44491.1"/>
    <property type="molecule type" value="Genomic_DNA"/>
</dbReference>
<dbReference type="Pfam" id="PF03435">
    <property type="entry name" value="Sacchrp_dh_NADP"/>
    <property type="match status" value="1"/>
</dbReference>
<dbReference type="STRING" id="1168035.SAMN05444280_102109"/>
<dbReference type="GO" id="GO:0004753">
    <property type="term" value="F:saccharopine dehydrogenase activity"/>
    <property type="evidence" value="ECO:0007669"/>
    <property type="project" value="TreeGrafter"/>
</dbReference>
<evidence type="ECO:0000259" key="3">
    <source>
        <dbReference type="Pfam" id="PF03435"/>
    </source>
</evidence>
<dbReference type="SUPFAM" id="SSF51735">
    <property type="entry name" value="NAD(P)-binding Rossmann-fold domains"/>
    <property type="match status" value="1"/>
</dbReference>
<gene>
    <name evidence="5" type="ORF">SAMN05444280_102109</name>
</gene>
<keyword evidence="2" id="KW-0560">Oxidoreductase</keyword>
<dbReference type="PANTHER" id="PTHR11133:SF22">
    <property type="entry name" value="ALPHA-AMINOADIPIC SEMIALDEHYDE SYNTHASE, MITOCHONDRIAL"/>
    <property type="match status" value="1"/>
</dbReference>
<dbReference type="Pfam" id="PF16653">
    <property type="entry name" value="Sacchrp_dh_C"/>
    <property type="match status" value="1"/>
</dbReference>
<protein>
    <submittedName>
        <fullName evidence="5">Saccharopine dehydrogenase (NADP+, L-glutamate forming)</fullName>
    </submittedName>
</protein>
<dbReference type="Proteomes" id="UP000184050">
    <property type="component" value="Unassembled WGS sequence"/>
</dbReference>
<proteinExistence type="predicted"/>
<dbReference type="AlphaFoldDB" id="A0A1M6B6X5"/>
<keyword evidence="6" id="KW-1185">Reference proteome</keyword>
<dbReference type="InterPro" id="IPR005097">
    <property type="entry name" value="Sacchrp_dh_NADP-bd"/>
</dbReference>
<evidence type="ECO:0000313" key="5">
    <source>
        <dbReference type="EMBL" id="SHI44491.1"/>
    </source>
</evidence>
<accession>A0A1M6B6X5</accession>
<evidence type="ECO:0000259" key="4">
    <source>
        <dbReference type="Pfam" id="PF16653"/>
    </source>
</evidence>
<dbReference type="OrthoDB" id="973788at2"/>
<dbReference type="Gene3D" id="1.10.1870.10">
    <property type="entry name" value="Domain 3, Saccharopine reductase"/>
    <property type="match status" value="1"/>
</dbReference>
<name>A0A1M6B6X5_9BACT</name>
<feature type="domain" description="Saccharopine dehydrogenase NADP binding" evidence="3">
    <location>
        <begin position="4"/>
        <end position="116"/>
    </location>
</feature>
<dbReference type="RefSeq" id="WP_073164663.1">
    <property type="nucleotide sequence ID" value="NZ_FQZE01000002.1"/>
</dbReference>
<dbReference type="GO" id="GO:0019878">
    <property type="term" value="P:lysine biosynthetic process via aminoadipic acid"/>
    <property type="evidence" value="ECO:0007669"/>
    <property type="project" value="TreeGrafter"/>
</dbReference>
<sequence length="443" mass="49262">MKKVLILGAGRIAGPIAHYLLDNNFNITIASRTQAKADKIISSQQGGTAVSWTIDNTELLDKLIAEHDITVSLLPAEHHVKVARHCLEHKKNLVTTSYVSAEMQKLHAGAQQAGLLFLNEIGVDPGLDHMTVKRIIDKVHQDGGKINELYSLCGALPAPEEADNPFGYKFSWSPQGVLKASNNGATFLKDSEVVEIPTEDLFKNPLKIDFPEAGNMEVYPNRNSLNYIENYGIQEARTVYRGTFRHPHWCEAMDVIKSLGLLSHEIQNFEGKNFKEIVSEKIGVYPKNVKEKLAGTLNLELDHPAIFALDWLGYFDNNMINLKEGSTFDLTAMLMLQKMMLPEGARDMVVMLHSFLIENSKGEKEVIQSRMLDFSTAEYTSIARTVALPAAVAVKLILNGKINNTGVQIPVIKSIYEPVLNELETLGIKINEEWGLPESAKLN</sequence>
<dbReference type="PANTHER" id="PTHR11133">
    <property type="entry name" value="SACCHAROPINE DEHYDROGENASE"/>
    <property type="match status" value="1"/>
</dbReference>
<dbReference type="InterPro" id="IPR051168">
    <property type="entry name" value="AASS"/>
</dbReference>
<dbReference type="Gene3D" id="3.30.360.10">
    <property type="entry name" value="Dihydrodipicolinate Reductase, domain 2"/>
    <property type="match status" value="1"/>
</dbReference>
<feature type="domain" description="Saccharopine dehydrogenase-like C-terminal" evidence="4">
    <location>
        <begin position="122"/>
        <end position="428"/>
    </location>
</feature>
<evidence type="ECO:0000313" key="6">
    <source>
        <dbReference type="Proteomes" id="UP000184050"/>
    </source>
</evidence>